<reference evidence="4 5" key="1">
    <citation type="journal article" date="2014" name="Int. J. Syst. Evol. Microbiol.">
        <title>Phaeodactylibacter xiamenensis gen. nov., sp. nov., a member of the family Saprospiraceae isolated from the marine alga Phaeodactylum tricornutum.</title>
        <authorList>
            <person name="Chen Z.Jr."/>
            <person name="Lei X."/>
            <person name="Lai Q."/>
            <person name="Li Y."/>
            <person name="Zhang B."/>
            <person name="Zhang J."/>
            <person name="Zhang H."/>
            <person name="Yang L."/>
            <person name="Zheng W."/>
            <person name="Tian Y."/>
            <person name="Yu Z."/>
            <person name="Xu H.Jr."/>
            <person name="Zheng T."/>
        </authorList>
    </citation>
    <scope>NUCLEOTIDE SEQUENCE [LARGE SCALE GENOMIC DNA]</scope>
    <source>
        <strain evidence="4 5">KD52</strain>
    </source>
</reference>
<dbReference type="SUPFAM" id="SSF55347">
    <property type="entry name" value="Glyceraldehyde-3-phosphate dehydrogenase-like, C-terminal domain"/>
    <property type="match status" value="1"/>
</dbReference>
<dbReference type="STRING" id="1524460.IX84_22870"/>
<feature type="domain" description="Gfo/Idh/MocA-like oxidoreductase N-terminal" evidence="2">
    <location>
        <begin position="38"/>
        <end position="161"/>
    </location>
</feature>
<dbReference type="PANTHER" id="PTHR43377">
    <property type="entry name" value="BILIVERDIN REDUCTASE A"/>
    <property type="match status" value="1"/>
</dbReference>
<feature type="signal peptide" evidence="1">
    <location>
        <begin position="1"/>
        <end position="24"/>
    </location>
</feature>
<dbReference type="Proteomes" id="UP000029736">
    <property type="component" value="Unassembled WGS sequence"/>
</dbReference>
<gene>
    <name evidence="4" type="ORF">IX84_22870</name>
</gene>
<dbReference type="PANTHER" id="PTHR43377:SF2">
    <property type="entry name" value="BINDING ROSSMANN FOLD OXIDOREDUCTASE, PUTATIVE (AFU_ORTHOLOGUE AFUA_4G00560)-RELATED"/>
    <property type="match status" value="1"/>
</dbReference>
<comment type="caution">
    <text evidence="4">The sequence shown here is derived from an EMBL/GenBank/DDBJ whole genome shotgun (WGS) entry which is preliminary data.</text>
</comment>
<accession>A0A098S1N0</accession>
<evidence type="ECO:0000259" key="3">
    <source>
        <dbReference type="Pfam" id="PF02894"/>
    </source>
</evidence>
<dbReference type="InterPro" id="IPR006311">
    <property type="entry name" value="TAT_signal"/>
</dbReference>
<dbReference type="InterPro" id="IPR051450">
    <property type="entry name" value="Gfo/Idh/MocA_Oxidoreductases"/>
</dbReference>
<dbReference type="Gene3D" id="3.40.50.720">
    <property type="entry name" value="NAD(P)-binding Rossmann-like Domain"/>
    <property type="match status" value="1"/>
</dbReference>
<dbReference type="EMBL" id="JPOS01000081">
    <property type="protein sequence ID" value="KGE86259.1"/>
    <property type="molecule type" value="Genomic_DNA"/>
</dbReference>
<dbReference type="Pfam" id="PF01408">
    <property type="entry name" value="GFO_IDH_MocA"/>
    <property type="match status" value="1"/>
</dbReference>
<dbReference type="OrthoDB" id="9781031at2"/>
<dbReference type="Pfam" id="PF02894">
    <property type="entry name" value="GFO_IDH_MocA_C"/>
    <property type="match status" value="1"/>
</dbReference>
<dbReference type="InterPro" id="IPR004104">
    <property type="entry name" value="Gfo/Idh/MocA-like_OxRdtase_C"/>
</dbReference>
<keyword evidence="1" id="KW-0732">Signal</keyword>
<proteinExistence type="predicted"/>
<dbReference type="SUPFAM" id="SSF51735">
    <property type="entry name" value="NAD(P)-binding Rossmann-fold domains"/>
    <property type="match status" value="1"/>
</dbReference>
<name>A0A098S1N0_9BACT</name>
<dbReference type="Gene3D" id="3.30.360.10">
    <property type="entry name" value="Dihydrodipicolinate Reductase, domain 2"/>
    <property type="match status" value="1"/>
</dbReference>
<organism evidence="4 5">
    <name type="scientific">Phaeodactylibacter xiamenensis</name>
    <dbReference type="NCBI Taxonomy" id="1524460"/>
    <lineage>
        <taxon>Bacteria</taxon>
        <taxon>Pseudomonadati</taxon>
        <taxon>Bacteroidota</taxon>
        <taxon>Saprospiria</taxon>
        <taxon>Saprospirales</taxon>
        <taxon>Haliscomenobacteraceae</taxon>
        <taxon>Phaeodactylibacter</taxon>
    </lineage>
</organism>
<keyword evidence="5" id="KW-1185">Reference proteome</keyword>
<dbReference type="PROSITE" id="PS51318">
    <property type="entry name" value="TAT"/>
    <property type="match status" value="1"/>
</dbReference>
<dbReference type="InterPro" id="IPR000683">
    <property type="entry name" value="Gfo/Idh/MocA-like_OxRdtase_N"/>
</dbReference>
<dbReference type="AlphaFoldDB" id="A0A098S1N0"/>
<feature type="chain" id="PRO_5001939664" evidence="1">
    <location>
        <begin position="25"/>
        <end position="467"/>
    </location>
</feature>
<evidence type="ECO:0000313" key="5">
    <source>
        <dbReference type="Proteomes" id="UP000029736"/>
    </source>
</evidence>
<evidence type="ECO:0000313" key="4">
    <source>
        <dbReference type="EMBL" id="KGE86259.1"/>
    </source>
</evidence>
<dbReference type="InterPro" id="IPR036291">
    <property type="entry name" value="NAD(P)-bd_dom_sf"/>
</dbReference>
<evidence type="ECO:0000259" key="2">
    <source>
        <dbReference type="Pfam" id="PF01408"/>
    </source>
</evidence>
<feature type="domain" description="Gfo/Idh/MocA-like oxidoreductase C-terminal" evidence="3">
    <location>
        <begin position="173"/>
        <end position="453"/>
    </location>
</feature>
<sequence>MPTEINRRHFLTMLSSLSAGTAVAGSTLWSPILKGEKLKIALVGTGIRGITFWGRRLVEKYSDILEFVGLCDINPGRLEFALKEMQVSCPTYANFEKMVQERKPDLVIVTTKDSNHHEFIIKGLDMGCDVLTEKPMTTDEFKCQEIIDAERRSNKNLIVGFNYRWSPYMTKIKELLMEEKIGKVTSVDFNWYLNTYHGASYFRRWHGLRQAGGTLWVHKATHHFDLLNWWLDSDPEEVFAYGDLEHYGSNGPFRGNNCRDCAHKDKCAFHWDITKNEFLTNLYTKNEHHDGYIRDNCLFREEINIYDKMSAQIKYANNVFVNYSLTTYSPFEGWRIAFNGTDGRLEAWQDIPYVEEQDVSQAELHAQEMNQNAGEINYKPLIAHNLWNDYERIMVGYERGGHGGGDKRLHDKIFVHPEKEDPYERAAGVRDGAMSVLIGVAARNSIESDRPVRIAELTDLQPRAKRI</sequence>
<protein>
    <submittedName>
        <fullName evidence="4">4,5-dihydroxyphthalate dehydrogenase</fullName>
    </submittedName>
</protein>
<evidence type="ECO:0000256" key="1">
    <source>
        <dbReference type="SAM" id="SignalP"/>
    </source>
</evidence>
<dbReference type="RefSeq" id="WP_044225808.1">
    <property type="nucleotide sequence ID" value="NZ_JBKAGJ010000013.1"/>
</dbReference>
<dbReference type="GO" id="GO:0000166">
    <property type="term" value="F:nucleotide binding"/>
    <property type="evidence" value="ECO:0007669"/>
    <property type="project" value="InterPro"/>
</dbReference>